<name>A0A7I7NPQ4_9MYCO</name>
<proteinExistence type="predicted"/>
<gene>
    <name evidence="3" type="ORF">MLAC_35730</name>
</gene>
<dbReference type="Pfam" id="PF14451">
    <property type="entry name" value="Ub-Mut7C"/>
    <property type="match status" value="1"/>
</dbReference>
<feature type="domain" description="Mut7-C RNAse" evidence="1">
    <location>
        <begin position="105"/>
        <end position="247"/>
    </location>
</feature>
<feature type="domain" description="Ubiquitin Mut7-C" evidence="2">
    <location>
        <begin position="13"/>
        <end position="90"/>
    </location>
</feature>
<dbReference type="PANTHER" id="PTHR39081">
    <property type="entry name" value="MUT7-C DOMAIN-CONTAINING PROTEIN"/>
    <property type="match status" value="1"/>
</dbReference>
<evidence type="ECO:0000313" key="3">
    <source>
        <dbReference type="EMBL" id="BBX98279.1"/>
    </source>
</evidence>
<sequence length="274" mass="31381">MTEPGAPERIGHVDVRAYAELNDFVEPQLRGLTVRRPFRSHQTVKDVLEAMGIPHTEVDLILVNGDPKDFNHRPAVGDRIAAYPMFEALDVGSTSRLRPVPLRDPRFVVDVNLGRLARLLRVLGLDVWWSTDADDPTLVDVSVREQRILLTRDRALLKRRAITHGLFVHSHHPEEQTLEVIRRLDLRQRLAPFTRCVRCNGRLVAADKEEISDRLEPLTRRYYEEFSRCPQCDRIYWAGSHYVRLLRLVERLADRLATGAAPGGWPESTGRPPV</sequence>
<dbReference type="InterPro" id="IPR027798">
    <property type="entry name" value="Ub_Mut7C"/>
</dbReference>
<evidence type="ECO:0000313" key="4">
    <source>
        <dbReference type="Proteomes" id="UP000466396"/>
    </source>
</evidence>
<accession>A0A7I7NPQ4</accession>
<dbReference type="Pfam" id="PF01927">
    <property type="entry name" value="Mut7-C"/>
    <property type="match status" value="1"/>
</dbReference>
<dbReference type="PANTHER" id="PTHR39081:SF1">
    <property type="entry name" value="MUT7-C RNASE DOMAIN-CONTAINING PROTEIN"/>
    <property type="match status" value="1"/>
</dbReference>
<evidence type="ECO:0000259" key="2">
    <source>
        <dbReference type="Pfam" id="PF14451"/>
    </source>
</evidence>
<evidence type="ECO:0008006" key="5">
    <source>
        <dbReference type="Google" id="ProtNLM"/>
    </source>
</evidence>
<dbReference type="KEGG" id="mlj:MLAC_35730"/>
<dbReference type="EMBL" id="AP022581">
    <property type="protein sequence ID" value="BBX98279.1"/>
    <property type="molecule type" value="Genomic_DNA"/>
</dbReference>
<dbReference type="AlphaFoldDB" id="A0A7I7NPQ4"/>
<keyword evidence="4" id="KW-1185">Reference proteome</keyword>
<dbReference type="Proteomes" id="UP000466396">
    <property type="component" value="Chromosome"/>
</dbReference>
<reference evidence="3 4" key="1">
    <citation type="journal article" date="2019" name="Emerg. Microbes Infect.">
        <title>Comprehensive subspecies identification of 175 nontuberculous mycobacteria species based on 7547 genomic profiles.</title>
        <authorList>
            <person name="Matsumoto Y."/>
            <person name="Kinjo T."/>
            <person name="Motooka D."/>
            <person name="Nabeya D."/>
            <person name="Jung N."/>
            <person name="Uechi K."/>
            <person name="Horii T."/>
            <person name="Iida T."/>
            <person name="Fujita J."/>
            <person name="Nakamura S."/>
        </authorList>
    </citation>
    <scope>NUCLEOTIDE SEQUENCE [LARGE SCALE GENOMIC DNA]</scope>
    <source>
        <strain evidence="3 4">JCM 15657</strain>
    </source>
</reference>
<organism evidence="3 4">
    <name type="scientific">Mycobacterium lacus</name>
    <dbReference type="NCBI Taxonomy" id="169765"/>
    <lineage>
        <taxon>Bacteria</taxon>
        <taxon>Bacillati</taxon>
        <taxon>Actinomycetota</taxon>
        <taxon>Actinomycetes</taxon>
        <taxon>Mycobacteriales</taxon>
        <taxon>Mycobacteriaceae</taxon>
        <taxon>Mycobacterium</taxon>
    </lineage>
</organism>
<dbReference type="InterPro" id="IPR002782">
    <property type="entry name" value="Mut7-C_RNAse_dom"/>
</dbReference>
<evidence type="ECO:0000259" key="1">
    <source>
        <dbReference type="Pfam" id="PF01927"/>
    </source>
</evidence>
<protein>
    <recommendedName>
        <fullName evidence="5">Twitching motility protein PilT</fullName>
    </recommendedName>
</protein>